<dbReference type="PANTHER" id="PTHR33238:SF11">
    <property type="entry name" value="TRANSCRIPTIONAL REGULATOR MNTR"/>
    <property type="match status" value="1"/>
</dbReference>
<comment type="similarity">
    <text evidence="2">Belongs to the DtxR/MntR family.</text>
</comment>
<dbReference type="PANTHER" id="PTHR33238">
    <property type="entry name" value="IRON (METAL) DEPENDENT REPRESSOR, DTXR FAMILY"/>
    <property type="match status" value="1"/>
</dbReference>
<comment type="subcellular location">
    <subcellularLocation>
        <location evidence="1">Cytoplasm</location>
    </subcellularLocation>
</comment>
<evidence type="ECO:0000256" key="4">
    <source>
        <dbReference type="ARBA" id="ARBA00022490"/>
    </source>
</evidence>
<dbReference type="AlphaFoldDB" id="A0A7X2MX20"/>
<evidence type="ECO:0000256" key="7">
    <source>
        <dbReference type="ARBA" id="ARBA00023125"/>
    </source>
</evidence>
<keyword evidence="4" id="KW-0963">Cytoplasm</keyword>
<name>A0A7X2MX20_9CLOT</name>
<evidence type="ECO:0000256" key="9">
    <source>
        <dbReference type="ARBA" id="ARBA00023163"/>
    </source>
</evidence>
<evidence type="ECO:0000256" key="5">
    <source>
        <dbReference type="ARBA" id="ARBA00022491"/>
    </source>
</evidence>
<dbReference type="GO" id="GO:0046914">
    <property type="term" value="F:transition metal ion binding"/>
    <property type="evidence" value="ECO:0007669"/>
    <property type="project" value="InterPro"/>
</dbReference>
<dbReference type="GO" id="GO:0003700">
    <property type="term" value="F:DNA-binding transcription factor activity"/>
    <property type="evidence" value="ECO:0007669"/>
    <property type="project" value="InterPro"/>
</dbReference>
<evidence type="ECO:0000259" key="12">
    <source>
        <dbReference type="PROSITE" id="PS50944"/>
    </source>
</evidence>
<accession>A0A7X2MX20</accession>
<dbReference type="InterPro" id="IPR001367">
    <property type="entry name" value="Fe_dep_repressor"/>
</dbReference>
<dbReference type="SUPFAM" id="SSF47979">
    <property type="entry name" value="Iron-dependent repressor protein, dimerization domain"/>
    <property type="match status" value="1"/>
</dbReference>
<evidence type="ECO:0000313" key="14">
    <source>
        <dbReference type="Proteomes" id="UP000460287"/>
    </source>
</evidence>
<dbReference type="EMBL" id="VULX01000003">
    <property type="protein sequence ID" value="MSR90610.1"/>
    <property type="molecule type" value="Genomic_DNA"/>
</dbReference>
<keyword evidence="9" id="KW-0804">Transcription</keyword>
<evidence type="ECO:0000256" key="2">
    <source>
        <dbReference type="ARBA" id="ARBA00007871"/>
    </source>
</evidence>
<dbReference type="GO" id="GO:0003677">
    <property type="term" value="F:DNA binding"/>
    <property type="evidence" value="ECO:0007669"/>
    <property type="project" value="UniProtKB-KW"/>
</dbReference>
<evidence type="ECO:0000256" key="10">
    <source>
        <dbReference type="ARBA" id="ARBA00023211"/>
    </source>
</evidence>
<dbReference type="Proteomes" id="UP000460287">
    <property type="component" value="Unassembled WGS sequence"/>
</dbReference>
<dbReference type="Gene3D" id="1.10.60.10">
    <property type="entry name" value="Iron dependent repressor, metal binding and dimerisation domain"/>
    <property type="match status" value="1"/>
</dbReference>
<keyword evidence="10" id="KW-0464">Manganese</keyword>
<proteinExistence type="inferred from homology"/>
<evidence type="ECO:0000256" key="6">
    <source>
        <dbReference type="ARBA" id="ARBA00023015"/>
    </source>
</evidence>
<feature type="domain" description="HTH dtxR-type" evidence="12">
    <location>
        <begin position="19"/>
        <end position="80"/>
    </location>
</feature>
<dbReference type="InterPro" id="IPR022687">
    <property type="entry name" value="HTH_DTXR"/>
</dbReference>
<dbReference type="Gene3D" id="1.10.10.10">
    <property type="entry name" value="Winged helix-like DNA-binding domain superfamily/Winged helix DNA-binding domain"/>
    <property type="match status" value="1"/>
</dbReference>
<dbReference type="SMART" id="SM00529">
    <property type="entry name" value="HTH_DTXR"/>
    <property type="match status" value="1"/>
</dbReference>
<comment type="subunit">
    <text evidence="3">Homodimer.</text>
</comment>
<dbReference type="GO" id="GO:0005737">
    <property type="term" value="C:cytoplasm"/>
    <property type="evidence" value="ECO:0007669"/>
    <property type="project" value="UniProtKB-SubCell"/>
</dbReference>
<dbReference type="RefSeq" id="WP_154530493.1">
    <property type="nucleotide sequence ID" value="NZ_JAQXTV010000230.1"/>
</dbReference>
<keyword evidence="8" id="KW-0010">Activator</keyword>
<evidence type="ECO:0000256" key="1">
    <source>
        <dbReference type="ARBA" id="ARBA00004496"/>
    </source>
</evidence>
<evidence type="ECO:0000313" key="13">
    <source>
        <dbReference type="EMBL" id="MSR90610.1"/>
    </source>
</evidence>
<dbReference type="InterPro" id="IPR050536">
    <property type="entry name" value="DtxR_MntR_Metal-Reg"/>
</dbReference>
<dbReference type="InterPro" id="IPR022689">
    <property type="entry name" value="Iron_dep_repressor"/>
</dbReference>
<evidence type="ECO:0000256" key="3">
    <source>
        <dbReference type="ARBA" id="ARBA00011738"/>
    </source>
</evidence>
<dbReference type="InterPro" id="IPR036421">
    <property type="entry name" value="Fe_dep_repressor_sf"/>
</dbReference>
<comment type="caution">
    <text evidence="13">The sequence shown here is derived from an EMBL/GenBank/DDBJ whole genome shotgun (WGS) entry which is preliminary data.</text>
</comment>
<sequence>MDNEFYTFTQYMKSDYNILSASGEDYLEMIYRLSLERGFTRGNELAAALNVQPPSVTRMLKKLDSLGYIDYEKYSIVRLKKKGVTIGKFLLDRHETLENFLKMINVSKTLEEAEKIEHTLNDETIWGIKCLSKYFNDNPDLKKDFTNKYILNKKNQT</sequence>
<protein>
    <recommendedName>
        <fullName evidence="11">Manganese transport regulator</fullName>
    </recommendedName>
</protein>
<dbReference type="Pfam" id="PF01325">
    <property type="entry name" value="Fe_dep_repress"/>
    <property type="match status" value="1"/>
</dbReference>
<organism evidence="13 14">
    <name type="scientific">Inconstantimicrobium porci</name>
    <dbReference type="NCBI Taxonomy" id="2652291"/>
    <lineage>
        <taxon>Bacteria</taxon>
        <taxon>Bacillati</taxon>
        <taxon>Bacillota</taxon>
        <taxon>Clostridia</taxon>
        <taxon>Eubacteriales</taxon>
        <taxon>Clostridiaceae</taxon>
        <taxon>Inconstantimicrobium</taxon>
    </lineage>
</organism>
<evidence type="ECO:0000256" key="8">
    <source>
        <dbReference type="ARBA" id="ARBA00023159"/>
    </source>
</evidence>
<keyword evidence="14" id="KW-1185">Reference proteome</keyword>
<gene>
    <name evidence="13" type="ORF">FYJ33_04070</name>
</gene>
<dbReference type="PROSITE" id="PS50944">
    <property type="entry name" value="HTH_DTXR"/>
    <property type="match status" value="1"/>
</dbReference>
<reference evidence="13 14" key="1">
    <citation type="submission" date="2019-08" db="EMBL/GenBank/DDBJ databases">
        <title>In-depth cultivation of the pig gut microbiome towards novel bacterial diversity and tailored functional studies.</title>
        <authorList>
            <person name="Wylensek D."/>
            <person name="Hitch T.C.A."/>
            <person name="Clavel T."/>
        </authorList>
    </citation>
    <scope>NUCLEOTIDE SEQUENCE [LARGE SCALE GENOMIC DNA]</scope>
    <source>
        <strain evidence="13 14">WCA-383-APC-5B</strain>
    </source>
</reference>
<dbReference type="InterPro" id="IPR036388">
    <property type="entry name" value="WH-like_DNA-bd_sf"/>
</dbReference>
<dbReference type="SUPFAM" id="SSF46785">
    <property type="entry name" value="Winged helix' DNA-binding domain"/>
    <property type="match status" value="1"/>
</dbReference>
<keyword evidence="5" id="KW-0678">Repressor</keyword>
<dbReference type="Pfam" id="PF02742">
    <property type="entry name" value="Fe_dep_repr_C"/>
    <property type="match status" value="1"/>
</dbReference>
<evidence type="ECO:0000256" key="11">
    <source>
        <dbReference type="ARBA" id="ARBA00032593"/>
    </source>
</evidence>
<keyword evidence="7" id="KW-0238">DNA-binding</keyword>
<keyword evidence="6" id="KW-0805">Transcription regulation</keyword>
<dbReference type="GO" id="GO:0046983">
    <property type="term" value="F:protein dimerization activity"/>
    <property type="evidence" value="ECO:0007669"/>
    <property type="project" value="InterPro"/>
</dbReference>
<dbReference type="InterPro" id="IPR036390">
    <property type="entry name" value="WH_DNA-bd_sf"/>
</dbReference>